<accession>A0A0P5EAY4</accession>
<evidence type="ECO:0000256" key="5">
    <source>
        <dbReference type="ARBA" id="ARBA00023136"/>
    </source>
</evidence>
<protein>
    <submittedName>
        <fullName evidence="7">Mpv17 protein</fullName>
    </submittedName>
</protein>
<comment type="subcellular location">
    <subcellularLocation>
        <location evidence="1">Membrane</location>
        <topology evidence="1">Multi-pass membrane protein</topology>
    </subcellularLocation>
</comment>
<evidence type="ECO:0000256" key="2">
    <source>
        <dbReference type="ARBA" id="ARBA00006824"/>
    </source>
</evidence>
<dbReference type="Pfam" id="PF04117">
    <property type="entry name" value="Mpv17_PMP22"/>
    <property type="match status" value="1"/>
</dbReference>
<organism evidence="7">
    <name type="scientific">Daphnia magna</name>
    <dbReference type="NCBI Taxonomy" id="35525"/>
    <lineage>
        <taxon>Eukaryota</taxon>
        <taxon>Metazoa</taxon>
        <taxon>Ecdysozoa</taxon>
        <taxon>Arthropoda</taxon>
        <taxon>Crustacea</taxon>
        <taxon>Branchiopoda</taxon>
        <taxon>Diplostraca</taxon>
        <taxon>Cladocera</taxon>
        <taxon>Anomopoda</taxon>
        <taxon>Daphniidae</taxon>
        <taxon>Daphnia</taxon>
    </lineage>
</organism>
<reference evidence="7" key="1">
    <citation type="submission" date="2015-10" db="EMBL/GenBank/DDBJ databases">
        <title>EvidentialGene: Evidence-directed Construction of Complete mRNA Transcriptomes without Genomes.</title>
        <authorList>
            <person name="Gilbert D.G."/>
        </authorList>
    </citation>
    <scope>NUCLEOTIDE SEQUENCE</scope>
</reference>
<name>A0A0P5EAY4_9CRUS</name>
<evidence type="ECO:0000256" key="3">
    <source>
        <dbReference type="ARBA" id="ARBA00022692"/>
    </source>
</evidence>
<dbReference type="GO" id="GO:0005739">
    <property type="term" value="C:mitochondrion"/>
    <property type="evidence" value="ECO:0007669"/>
    <property type="project" value="TreeGrafter"/>
</dbReference>
<dbReference type="GeneID" id="116916782"/>
<evidence type="ECO:0000313" key="7">
    <source>
        <dbReference type="EMBL" id="JAN57274.1"/>
    </source>
</evidence>
<dbReference type="OrthoDB" id="430207at2759"/>
<dbReference type="EMBL" id="GDIQ01037463">
    <property type="protein sequence ID" value="JAN57274.1"/>
    <property type="molecule type" value="Transcribed_RNA"/>
</dbReference>
<evidence type="ECO:0000256" key="4">
    <source>
        <dbReference type="ARBA" id="ARBA00022989"/>
    </source>
</evidence>
<evidence type="ECO:0000256" key="1">
    <source>
        <dbReference type="ARBA" id="ARBA00004141"/>
    </source>
</evidence>
<keyword evidence="3" id="KW-0812">Transmembrane</keyword>
<dbReference type="RefSeq" id="XP_032778024.2">
    <property type="nucleotide sequence ID" value="XM_032922133.2"/>
</dbReference>
<keyword evidence="5" id="KW-0472">Membrane</keyword>
<dbReference type="GO" id="GO:0016020">
    <property type="term" value="C:membrane"/>
    <property type="evidence" value="ECO:0007669"/>
    <property type="project" value="UniProtKB-SubCell"/>
</dbReference>
<dbReference type="PANTHER" id="PTHR11266:SF75">
    <property type="entry name" value="IP10007P-RELATED"/>
    <property type="match status" value="1"/>
</dbReference>
<comment type="similarity">
    <text evidence="2 6">Belongs to the peroxisomal membrane protein PXMP2/4 family.</text>
</comment>
<sequence length="183" mass="20916">MLGNLTMLFTKYPISRGMVVYAILWPSSDLFRQAATNGIQKDKTTSTDFMRLTRFSLFGTLWVAPTVFTWVKISSRLIPGSSLRVAAFKALLEQFTYGPFSIVTFYFGMNLLEGKSSKDAWQEVQNKFLPTWKMGVKFWPIVQTLNFALVPEKNRVVFVGLASFVWTTYLSFMEISPSKCKKV</sequence>
<proteinExistence type="inferred from homology"/>
<dbReference type="KEGG" id="dmk:116916782"/>
<dbReference type="InterPro" id="IPR007248">
    <property type="entry name" value="Mpv17_PMP22"/>
</dbReference>
<dbReference type="PANTHER" id="PTHR11266">
    <property type="entry name" value="PEROXISOMAL MEMBRANE PROTEIN 2, PXMP2 MPV17"/>
    <property type="match status" value="1"/>
</dbReference>
<evidence type="ECO:0000256" key="6">
    <source>
        <dbReference type="RuleBase" id="RU363053"/>
    </source>
</evidence>
<keyword evidence="4" id="KW-1133">Transmembrane helix</keyword>
<dbReference type="AlphaFoldDB" id="A0A0P5EAY4"/>